<sequence length="276" mass="30424">MKKYFLISSILAVVMLIVGGIGLLATGEAFSGITFGNEGIEFKGIAESFTEEIDITNSNVNLNLNVPNTKVEIYSGTSNKVIVNCWYNNENDKFIIDNNEDTINIRRKESYGSINFFDFSGVVGTVEIIVPQSVIGNYKVEATNGSIEINDIKAANIDIRTTNGNFEIGDITAEGEVKISTNNGRVVGEDINAALVNFETTNGLVDLEDIKTDNIRVRTTNGLIKAYNCYSKDITLRTTNGAITLENEDKNYQIENLDVDTTNGKETINANYKNRR</sequence>
<evidence type="ECO:0000313" key="3">
    <source>
        <dbReference type="Proteomes" id="UP000596929"/>
    </source>
</evidence>
<dbReference type="EMBL" id="JACOOO010000022">
    <property type="protein sequence ID" value="MBC5629386.1"/>
    <property type="molecule type" value="Genomic_DNA"/>
</dbReference>
<feature type="domain" description="DUF4097" evidence="1">
    <location>
        <begin position="61"/>
        <end position="270"/>
    </location>
</feature>
<proteinExistence type="predicted"/>
<evidence type="ECO:0000313" key="2">
    <source>
        <dbReference type="EMBL" id="MBC5629386.1"/>
    </source>
</evidence>
<dbReference type="InterPro" id="IPR025164">
    <property type="entry name" value="Toastrack_DUF4097"/>
</dbReference>
<dbReference type="PANTHER" id="PTHR34094">
    <property type="match status" value="1"/>
</dbReference>
<accession>A0ABR7DDB4</accession>
<gene>
    <name evidence="2" type="ORF">H8S20_10850</name>
</gene>
<evidence type="ECO:0000259" key="1">
    <source>
        <dbReference type="Pfam" id="PF13349"/>
    </source>
</evidence>
<protein>
    <submittedName>
        <fullName evidence="2">DUF4097 family beta strand repeat protein</fullName>
    </submittedName>
</protein>
<dbReference type="PANTHER" id="PTHR34094:SF1">
    <property type="entry name" value="PROTEIN FAM185A"/>
    <property type="match status" value="1"/>
</dbReference>
<keyword evidence="3" id="KW-1185">Reference proteome</keyword>
<dbReference type="Pfam" id="PF13349">
    <property type="entry name" value="DUF4097"/>
    <property type="match status" value="1"/>
</dbReference>
<dbReference type="Proteomes" id="UP000596929">
    <property type="component" value="Unassembled WGS sequence"/>
</dbReference>
<reference evidence="2 3" key="1">
    <citation type="submission" date="2020-08" db="EMBL/GenBank/DDBJ databases">
        <title>Genome public.</title>
        <authorList>
            <person name="Liu C."/>
            <person name="Sun Q."/>
        </authorList>
    </citation>
    <scope>NUCLEOTIDE SEQUENCE [LARGE SCALE GENOMIC DNA]</scope>
    <source>
        <strain evidence="2 3">NSJ-6</strain>
    </source>
</reference>
<name>A0ABR7DDB4_9CLOT</name>
<organism evidence="2 3">
    <name type="scientific">Clostridium hominis</name>
    <dbReference type="NCBI Taxonomy" id="2763036"/>
    <lineage>
        <taxon>Bacteria</taxon>
        <taxon>Bacillati</taxon>
        <taxon>Bacillota</taxon>
        <taxon>Clostridia</taxon>
        <taxon>Eubacteriales</taxon>
        <taxon>Clostridiaceae</taxon>
        <taxon>Clostridium</taxon>
    </lineage>
</organism>
<dbReference type="RefSeq" id="WP_186860114.1">
    <property type="nucleotide sequence ID" value="NZ_JACOOO010000022.1"/>
</dbReference>
<comment type="caution">
    <text evidence="2">The sequence shown here is derived from an EMBL/GenBank/DDBJ whole genome shotgun (WGS) entry which is preliminary data.</text>
</comment>